<dbReference type="Gene3D" id="3.40.50.720">
    <property type="entry name" value="NAD(P)-binding Rossmann-like Domain"/>
    <property type="match status" value="1"/>
</dbReference>
<keyword evidence="1 4" id="KW-0479">Metal-binding</keyword>
<evidence type="ECO:0000313" key="7">
    <source>
        <dbReference type="Proteomes" id="UP000198604"/>
    </source>
</evidence>
<dbReference type="InterPro" id="IPR050129">
    <property type="entry name" value="Zn_alcohol_dh"/>
</dbReference>
<dbReference type="GO" id="GO:0008270">
    <property type="term" value="F:zinc ion binding"/>
    <property type="evidence" value="ECO:0007669"/>
    <property type="project" value="InterPro"/>
</dbReference>
<protein>
    <submittedName>
        <fullName evidence="6">L-iditol 2-dehydrogenase</fullName>
    </submittedName>
</protein>
<comment type="similarity">
    <text evidence="4">Belongs to the zinc-containing alcohol dehydrogenase family.</text>
</comment>
<dbReference type="SUPFAM" id="SSF50129">
    <property type="entry name" value="GroES-like"/>
    <property type="match status" value="1"/>
</dbReference>
<dbReference type="Proteomes" id="UP000198604">
    <property type="component" value="Unassembled WGS sequence"/>
</dbReference>
<keyword evidence="7" id="KW-1185">Reference proteome</keyword>
<dbReference type="EMBL" id="CTEN01000001">
    <property type="protein sequence ID" value="CQR23737.1"/>
    <property type="molecule type" value="Genomic_DNA"/>
</dbReference>
<evidence type="ECO:0000256" key="2">
    <source>
        <dbReference type="ARBA" id="ARBA00022833"/>
    </source>
</evidence>
<keyword evidence="2 4" id="KW-0862">Zinc</keyword>
<dbReference type="InterPro" id="IPR036291">
    <property type="entry name" value="NAD(P)-bd_dom_sf"/>
</dbReference>
<dbReference type="Pfam" id="PF08240">
    <property type="entry name" value="ADH_N"/>
    <property type="match status" value="1"/>
</dbReference>
<proteinExistence type="inferred from homology"/>
<dbReference type="PANTHER" id="PTHR43401">
    <property type="entry name" value="L-THREONINE 3-DEHYDROGENASE"/>
    <property type="match status" value="1"/>
</dbReference>
<dbReference type="InterPro" id="IPR011032">
    <property type="entry name" value="GroES-like_sf"/>
</dbReference>
<dbReference type="RefSeq" id="WP_093649489.1">
    <property type="nucleotide sequence ID" value="NZ_CTEN01000001.1"/>
</dbReference>
<accession>A0A0E4H6F7</accession>
<dbReference type="GO" id="GO:0016491">
    <property type="term" value="F:oxidoreductase activity"/>
    <property type="evidence" value="ECO:0007669"/>
    <property type="project" value="UniProtKB-KW"/>
</dbReference>
<dbReference type="SMART" id="SM00829">
    <property type="entry name" value="PKS_ER"/>
    <property type="match status" value="1"/>
</dbReference>
<dbReference type="PANTHER" id="PTHR43401:SF2">
    <property type="entry name" value="L-THREONINE 3-DEHYDROGENASE"/>
    <property type="match status" value="1"/>
</dbReference>
<sequence length="353" mass="39115">MTIPEKMKGVFKTEPGYDKMDFLELDVPKAEDDKVLIKVAFTGICGSDIHTFKGEYNNPSTPVVLGHEFAGQVVAVGDNVTKVKVGDRVTSETTFETSTDIYTHAKQYNLALWRKGIGTQQNGSMAKYVLAREESIHHLPDSLSYEGAAMTEPLACCVHAMYQKSQLTLHDKIIIMGPGPIGLFLLQIAKHIGAFVIMTGITQDADRLAFAKELGADVVVDTMKEDLAEIVHKYTDGYGVDKAYDASGAAPAVNQVLPLIKKRGRFVQVGLFAKKYVELDTESIIQREIEYVGCRSQNPFDWPIAIHLLDSGAININKMITKKFPLEEWREAFESVMGGKEFKVMIESNPGEF</sequence>
<comment type="cofactor">
    <cofactor evidence="4">
        <name>Zn(2+)</name>
        <dbReference type="ChEBI" id="CHEBI:29105"/>
    </cofactor>
</comment>
<evidence type="ECO:0000256" key="3">
    <source>
        <dbReference type="ARBA" id="ARBA00023002"/>
    </source>
</evidence>
<dbReference type="InterPro" id="IPR020843">
    <property type="entry name" value="ER"/>
</dbReference>
<dbReference type="AlphaFoldDB" id="A0A0E4H6F7"/>
<dbReference type="OrthoDB" id="9770238at2"/>
<feature type="domain" description="Enoyl reductase (ER)" evidence="5">
    <location>
        <begin position="16"/>
        <end position="346"/>
    </location>
</feature>
<reference evidence="7" key="1">
    <citation type="submission" date="2015-03" db="EMBL/GenBank/DDBJ databases">
        <authorList>
            <person name="Urmite Genomes"/>
        </authorList>
    </citation>
    <scope>NUCLEOTIDE SEQUENCE [LARGE SCALE GENOMIC DNA]</scope>
    <source>
        <strain evidence="7">FF10</strain>
    </source>
</reference>
<evidence type="ECO:0000256" key="4">
    <source>
        <dbReference type="RuleBase" id="RU361277"/>
    </source>
</evidence>
<evidence type="ECO:0000259" key="5">
    <source>
        <dbReference type="SMART" id="SM00829"/>
    </source>
</evidence>
<dbReference type="CDD" id="cd08258">
    <property type="entry name" value="Zn_ADH4"/>
    <property type="match status" value="1"/>
</dbReference>
<dbReference type="STRING" id="1608583.BN1356_00104"/>
<dbReference type="SUPFAM" id="SSF51735">
    <property type="entry name" value="NAD(P)-binding Rossmann-fold domains"/>
    <property type="match status" value="1"/>
</dbReference>
<evidence type="ECO:0000313" key="6">
    <source>
        <dbReference type="EMBL" id="CQR23737.1"/>
    </source>
</evidence>
<evidence type="ECO:0000256" key="1">
    <source>
        <dbReference type="ARBA" id="ARBA00022723"/>
    </source>
</evidence>
<keyword evidence="3" id="KW-0560">Oxidoreductase</keyword>
<dbReference type="InterPro" id="IPR013154">
    <property type="entry name" value="ADH-like_N"/>
</dbReference>
<dbReference type="Gene3D" id="3.90.180.10">
    <property type="entry name" value="Medium-chain alcohol dehydrogenases, catalytic domain"/>
    <property type="match status" value="1"/>
</dbReference>
<dbReference type="InterPro" id="IPR013149">
    <property type="entry name" value="ADH-like_C"/>
</dbReference>
<gene>
    <name evidence="6" type="ORF">BN1356_00104</name>
</gene>
<organism evidence="6 7">
    <name type="scientific">Streptococcus varani</name>
    <dbReference type="NCBI Taxonomy" id="1608583"/>
    <lineage>
        <taxon>Bacteria</taxon>
        <taxon>Bacillati</taxon>
        <taxon>Bacillota</taxon>
        <taxon>Bacilli</taxon>
        <taxon>Lactobacillales</taxon>
        <taxon>Streptococcaceae</taxon>
        <taxon>Streptococcus</taxon>
    </lineage>
</organism>
<name>A0A0E4H6F7_9STRE</name>
<dbReference type="InterPro" id="IPR002328">
    <property type="entry name" value="ADH_Zn_CS"/>
</dbReference>
<dbReference type="PROSITE" id="PS00059">
    <property type="entry name" value="ADH_ZINC"/>
    <property type="match status" value="1"/>
</dbReference>
<dbReference type="Pfam" id="PF00107">
    <property type="entry name" value="ADH_zinc_N"/>
    <property type="match status" value="1"/>
</dbReference>